<reference evidence="2 3" key="1">
    <citation type="journal article" date="2019" name="Int. J. Syst. Evol. Microbiol.">
        <title>The Global Catalogue of Microorganisms (GCM) 10K type strain sequencing project: providing services to taxonomists for standard genome sequencing and annotation.</title>
        <authorList>
            <consortium name="The Broad Institute Genomics Platform"/>
            <consortium name="The Broad Institute Genome Sequencing Center for Infectious Disease"/>
            <person name="Wu L."/>
            <person name="Ma J."/>
        </authorList>
    </citation>
    <scope>NUCLEOTIDE SEQUENCE [LARGE SCALE GENOMIC DNA]</scope>
    <source>
        <strain evidence="2 3">JCM 15589</strain>
    </source>
</reference>
<sequence>MIGVFGANGFIGQHLVRRLARDGQAVTAVARRFDPGLDSLGVRTVAGDLRDRSAMRYALEGVDTVVQLMGTSTPAQGIAQSTQDIQDNVIPHVAFLRECVDVGVRRFVFLSSGGAVYGPVPGDRVIPETHPTRPISSHGVTKLMMEHFIRLHSHLDDLEHVILRVANPYGPGQVVKAGQGLIPALLDRQAQGLPVTVYGDGSAARDYVYIDDVVDAIVRAAALPGHEELTVNVGSGRHRTVLDVISCLEEATGSSFEIEKLPARATDVDRIALDVRLAERALRWTPTVGFAEGVRRTVGALGPRTATG</sequence>
<keyword evidence="3" id="KW-1185">Reference proteome</keyword>
<dbReference type="Gene3D" id="3.90.25.10">
    <property type="entry name" value="UDP-galactose 4-epimerase, domain 1"/>
    <property type="match status" value="1"/>
</dbReference>
<gene>
    <name evidence="2" type="ORF">GCM10009809_28300</name>
</gene>
<dbReference type="Pfam" id="PF01370">
    <property type="entry name" value="Epimerase"/>
    <property type="match status" value="1"/>
</dbReference>
<comment type="caution">
    <text evidence="2">The sequence shown here is derived from an EMBL/GenBank/DDBJ whole genome shotgun (WGS) entry which is preliminary data.</text>
</comment>
<evidence type="ECO:0000313" key="3">
    <source>
        <dbReference type="Proteomes" id="UP001501138"/>
    </source>
</evidence>
<proteinExistence type="predicted"/>
<dbReference type="InterPro" id="IPR001509">
    <property type="entry name" value="Epimerase_deHydtase"/>
</dbReference>
<accession>A0ABN2JL65</accession>
<dbReference type="RefSeq" id="WP_344249092.1">
    <property type="nucleotide sequence ID" value="NZ_BAAAPM010000005.1"/>
</dbReference>
<dbReference type="EMBL" id="BAAAPM010000005">
    <property type="protein sequence ID" value="GAA1731124.1"/>
    <property type="molecule type" value="Genomic_DNA"/>
</dbReference>
<feature type="domain" description="NAD-dependent epimerase/dehydratase" evidence="1">
    <location>
        <begin position="4"/>
        <end position="234"/>
    </location>
</feature>
<dbReference type="PANTHER" id="PTHR43245">
    <property type="entry name" value="BIFUNCTIONAL POLYMYXIN RESISTANCE PROTEIN ARNA"/>
    <property type="match status" value="1"/>
</dbReference>
<protein>
    <submittedName>
        <fullName evidence="2">NAD-dependent epimerase/dehydratase family protein</fullName>
    </submittedName>
</protein>
<evidence type="ECO:0000313" key="2">
    <source>
        <dbReference type="EMBL" id="GAA1731124.1"/>
    </source>
</evidence>
<organism evidence="2 3">
    <name type="scientific">Isoptericola hypogeus</name>
    <dbReference type="NCBI Taxonomy" id="300179"/>
    <lineage>
        <taxon>Bacteria</taxon>
        <taxon>Bacillati</taxon>
        <taxon>Actinomycetota</taxon>
        <taxon>Actinomycetes</taxon>
        <taxon>Micrococcales</taxon>
        <taxon>Promicromonosporaceae</taxon>
        <taxon>Isoptericola</taxon>
    </lineage>
</organism>
<name>A0ABN2JL65_9MICO</name>
<dbReference type="Proteomes" id="UP001501138">
    <property type="component" value="Unassembled WGS sequence"/>
</dbReference>
<dbReference type="Gene3D" id="3.40.50.720">
    <property type="entry name" value="NAD(P)-binding Rossmann-like Domain"/>
    <property type="match status" value="1"/>
</dbReference>
<dbReference type="SUPFAM" id="SSF51735">
    <property type="entry name" value="NAD(P)-binding Rossmann-fold domains"/>
    <property type="match status" value="1"/>
</dbReference>
<dbReference type="InterPro" id="IPR036291">
    <property type="entry name" value="NAD(P)-bd_dom_sf"/>
</dbReference>
<dbReference type="InterPro" id="IPR050177">
    <property type="entry name" value="Lipid_A_modif_metabolic_enz"/>
</dbReference>
<evidence type="ECO:0000259" key="1">
    <source>
        <dbReference type="Pfam" id="PF01370"/>
    </source>
</evidence>
<dbReference type="PANTHER" id="PTHR43245:SF13">
    <property type="entry name" value="UDP-D-APIOSE_UDP-D-XYLOSE SYNTHASE 2"/>
    <property type="match status" value="1"/>
</dbReference>